<evidence type="ECO:0000256" key="1">
    <source>
        <dbReference type="SAM" id="MobiDB-lite"/>
    </source>
</evidence>
<evidence type="ECO:0000313" key="3">
    <source>
        <dbReference type="Proteomes" id="UP001057702"/>
    </source>
</evidence>
<keyword evidence="3" id="KW-1185">Reference proteome</keyword>
<feature type="compositionally biased region" description="Basic and acidic residues" evidence="1">
    <location>
        <begin position="1"/>
        <end position="12"/>
    </location>
</feature>
<name>A0ABT1PU02_9ACTN</name>
<dbReference type="Proteomes" id="UP001057702">
    <property type="component" value="Unassembled WGS sequence"/>
</dbReference>
<sequence>MGWTHDYRDVSRNHHSTAASGQPSHSAVLSDELPERGQLLAIPRILGRRARWVSARLRHSARS</sequence>
<organism evidence="2 3">
    <name type="scientific">Streptomyces humicola</name>
    <dbReference type="NCBI Taxonomy" id="2953240"/>
    <lineage>
        <taxon>Bacteria</taxon>
        <taxon>Bacillati</taxon>
        <taxon>Actinomycetota</taxon>
        <taxon>Actinomycetes</taxon>
        <taxon>Kitasatosporales</taxon>
        <taxon>Streptomycetaceae</taxon>
        <taxon>Streptomyces</taxon>
    </lineage>
</organism>
<feature type="compositionally biased region" description="Polar residues" evidence="1">
    <location>
        <begin position="16"/>
        <end position="27"/>
    </location>
</feature>
<dbReference type="EMBL" id="JANFNG010000006">
    <property type="protein sequence ID" value="MCQ4081165.1"/>
    <property type="molecule type" value="Genomic_DNA"/>
</dbReference>
<feature type="region of interest" description="Disordered" evidence="1">
    <location>
        <begin position="1"/>
        <end position="31"/>
    </location>
</feature>
<accession>A0ABT1PU02</accession>
<comment type="caution">
    <text evidence="2">The sequence shown here is derived from an EMBL/GenBank/DDBJ whole genome shotgun (WGS) entry which is preliminary data.</text>
</comment>
<reference evidence="2" key="1">
    <citation type="submission" date="2022-06" db="EMBL/GenBank/DDBJ databases">
        <title>Draft genome sequence of Streptomyces sp. RB6PN25 isolated from peat swamp forest in Thailand.</title>
        <authorList>
            <person name="Duangmal K."/>
            <person name="Klaysubun C."/>
        </authorList>
    </citation>
    <scope>NUCLEOTIDE SEQUENCE</scope>
    <source>
        <strain evidence="2">RB6PN25</strain>
    </source>
</reference>
<proteinExistence type="predicted"/>
<evidence type="ECO:0000313" key="2">
    <source>
        <dbReference type="EMBL" id="MCQ4081165.1"/>
    </source>
</evidence>
<gene>
    <name evidence="2" type="ORF">NGB36_11275</name>
</gene>
<protein>
    <submittedName>
        <fullName evidence="2">Uncharacterized protein</fullName>
    </submittedName>
</protein>